<evidence type="ECO:0000256" key="1">
    <source>
        <dbReference type="SAM" id="Phobius"/>
    </source>
</evidence>
<accession>A0A3L9L8K8</accession>
<evidence type="ECO:0000313" key="3">
    <source>
        <dbReference type="Proteomes" id="UP000277871"/>
    </source>
</evidence>
<keyword evidence="1" id="KW-0472">Membrane</keyword>
<feature type="transmembrane region" description="Helical" evidence="1">
    <location>
        <begin position="7"/>
        <end position="26"/>
    </location>
</feature>
<reference evidence="2 3" key="1">
    <citation type="submission" date="2018-10" db="EMBL/GenBank/DDBJ databases">
        <title>Kocuria tytonicola, new bacteria from the preen glands of American barn owls (Tyto furcata).</title>
        <authorList>
            <person name="Braun M.S."/>
            <person name="Wang E."/>
            <person name="Zimmermann S."/>
            <person name="Boutin S."/>
            <person name="Wagner H."/>
            <person name="Wink M."/>
        </authorList>
    </citation>
    <scope>NUCLEOTIDE SEQUENCE [LARGE SCALE GENOMIC DNA]</scope>
    <source>
        <strain evidence="2 3">473</strain>
    </source>
</reference>
<protein>
    <submittedName>
        <fullName evidence="2">Uncharacterized protein</fullName>
    </submittedName>
</protein>
<dbReference type="OrthoDB" id="3388334at2"/>
<evidence type="ECO:0000313" key="2">
    <source>
        <dbReference type="EMBL" id="RLY94891.1"/>
    </source>
</evidence>
<keyword evidence="3" id="KW-1185">Reference proteome</keyword>
<dbReference type="EMBL" id="RDEX01000001">
    <property type="protein sequence ID" value="RLY94891.1"/>
    <property type="molecule type" value="Genomic_DNA"/>
</dbReference>
<dbReference type="RefSeq" id="WP_121845836.1">
    <property type="nucleotide sequence ID" value="NZ_PHOA01000033.1"/>
</dbReference>
<proteinExistence type="predicted"/>
<gene>
    <name evidence="2" type="ORF">EAE32_07165</name>
</gene>
<feature type="transmembrane region" description="Helical" evidence="1">
    <location>
        <begin position="136"/>
        <end position="156"/>
    </location>
</feature>
<sequence length="166" mass="17257">MTLLRPLATVVLPAALVLVTAVLTWVSGTVPREWAYPALLVAGSLSGDPVVRAVFSFADVSHERPQPATSPWTESEATAEPVDPPLRGGLVIGALERAAAIVSLLTGMVAGIGVVVAVKGLARYGEFTNARQREQFIIGTLVSLLWAALFAGAALWCTTPPGPFAG</sequence>
<dbReference type="Proteomes" id="UP000277871">
    <property type="component" value="Unassembled WGS sequence"/>
</dbReference>
<name>A0A3L9L8K8_9MICC</name>
<comment type="caution">
    <text evidence="2">The sequence shown here is derived from an EMBL/GenBank/DDBJ whole genome shotgun (WGS) entry which is preliminary data.</text>
</comment>
<feature type="transmembrane region" description="Helical" evidence="1">
    <location>
        <begin position="98"/>
        <end position="124"/>
    </location>
</feature>
<keyword evidence="1" id="KW-0812">Transmembrane</keyword>
<dbReference type="AlphaFoldDB" id="A0A3L9L8K8"/>
<organism evidence="2 3">
    <name type="scientific">Kocuria tytonicola</name>
    <dbReference type="NCBI Taxonomy" id="2055946"/>
    <lineage>
        <taxon>Bacteria</taxon>
        <taxon>Bacillati</taxon>
        <taxon>Actinomycetota</taxon>
        <taxon>Actinomycetes</taxon>
        <taxon>Micrococcales</taxon>
        <taxon>Micrococcaceae</taxon>
        <taxon>Kocuria</taxon>
    </lineage>
</organism>
<keyword evidence="1" id="KW-1133">Transmembrane helix</keyword>